<accession>A0A4R1NXW1</accession>
<evidence type="ECO:0000256" key="1">
    <source>
        <dbReference type="SAM" id="Phobius"/>
    </source>
</evidence>
<dbReference type="EMBL" id="SMGR01000001">
    <property type="protein sequence ID" value="TCL10032.1"/>
    <property type="molecule type" value="Genomic_DNA"/>
</dbReference>
<dbReference type="OrthoDB" id="5948392at2"/>
<dbReference type="RefSeq" id="WP_132860012.1">
    <property type="nucleotide sequence ID" value="NZ_SMGR01000001.1"/>
</dbReference>
<comment type="caution">
    <text evidence="2">The sequence shown here is derived from an EMBL/GenBank/DDBJ whole genome shotgun (WGS) entry which is preliminary data.</text>
</comment>
<dbReference type="AlphaFoldDB" id="A0A4R1NXW1"/>
<protein>
    <submittedName>
        <fullName evidence="2">Uncharacterized protein</fullName>
    </submittedName>
</protein>
<organism evidence="2 3">
    <name type="scientific">Shimia isoporae</name>
    <dbReference type="NCBI Taxonomy" id="647720"/>
    <lineage>
        <taxon>Bacteria</taxon>
        <taxon>Pseudomonadati</taxon>
        <taxon>Pseudomonadota</taxon>
        <taxon>Alphaproteobacteria</taxon>
        <taxon>Rhodobacterales</taxon>
        <taxon>Roseobacteraceae</taxon>
    </lineage>
</organism>
<sequence>MMSQRSRKRRRLIYRGLILLFAVSVLPVLLVVASSLIANVAGCTLHEGFVTECGIIGVDFGPLLHSMFTSGWFFLMTAPVAVAALVGLVIMAAIDLWRRAFAPRD</sequence>
<gene>
    <name evidence="2" type="ORF">BXY66_2100</name>
</gene>
<keyword evidence="1" id="KW-1133">Transmembrane helix</keyword>
<name>A0A4R1NXW1_9RHOB</name>
<dbReference type="Proteomes" id="UP000295673">
    <property type="component" value="Unassembled WGS sequence"/>
</dbReference>
<reference evidence="2 3" key="1">
    <citation type="submission" date="2019-03" db="EMBL/GenBank/DDBJ databases">
        <title>Genomic Encyclopedia of Archaeal and Bacterial Type Strains, Phase II (KMG-II): from individual species to whole genera.</title>
        <authorList>
            <person name="Goeker M."/>
        </authorList>
    </citation>
    <scope>NUCLEOTIDE SEQUENCE [LARGE SCALE GENOMIC DNA]</scope>
    <source>
        <strain evidence="2 3">DSM 26433</strain>
    </source>
</reference>
<evidence type="ECO:0000313" key="2">
    <source>
        <dbReference type="EMBL" id="TCL10032.1"/>
    </source>
</evidence>
<evidence type="ECO:0000313" key="3">
    <source>
        <dbReference type="Proteomes" id="UP000295673"/>
    </source>
</evidence>
<feature type="transmembrane region" description="Helical" evidence="1">
    <location>
        <begin position="12"/>
        <end position="37"/>
    </location>
</feature>
<feature type="transmembrane region" description="Helical" evidence="1">
    <location>
        <begin position="72"/>
        <end position="94"/>
    </location>
</feature>
<proteinExistence type="predicted"/>
<keyword evidence="3" id="KW-1185">Reference proteome</keyword>
<keyword evidence="1" id="KW-0812">Transmembrane</keyword>
<keyword evidence="1" id="KW-0472">Membrane</keyword>